<dbReference type="InterPro" id="IPR013750">
    <property type="entry name" value="GHMP_kinase_C_dom"/>
</dbReference>
<evidence type="ECO:0000256" key="10">
    <source>
        <dbReference type="HAMAP-Rule" id="MF_00061"/>
    </source>
</evidence>
<feature type="active site" evidence="10">
    <location>
        <position position="10"/>
    </location>
</feature>
<evidence type="ECO:0000259" key="11">
    <source>
        <dbReference type="Pfam" id="PF00288"/>
    </source>
</evidence>
<keyword evidence="4 10" id="KW-0808">Transferase</keyword>
<dbReference type="GO" id="GO:0005524">
    <property type="term" value="F:ATP binding"/>
    <property type="evidence" value="ECO:0007669"/>
    <property type="project" value="UniProtKB-UniRule"/>
</dbReference>
<dbReference type="PIRSF" id="PIRSF010376">
    <property type="entry name" value="IspE"/>
    <property type="match status" value="1"/>
</dbReference>
<dbReference type="InterPro" id="IPR006204">
    <property type="entry name" value="GHMP_kinase_N_dom"/>
</dbReference>
<dbReference type="UniPathway" id="UPA00056">
    <property type="reaction ID" value="UER00094"/>
</dbReference>
<evidence type="ECO:0000256" key="3">
    <source>
        <dbReference type="ARBA" id="ARBA00017473"/>
    </source>
</evidence>
<dbReference type="KEGG" id="tsv:DSM104635_02655"/>
<dbReference type="RefSeq" id="WP_158766633.1">
    <property type="nucleotide sequence ID" value="NZ_CP047045.1"/>
</dbReference>
<dbReference type="NCBIfam" id="TIGR00154">
    <property type="entry name" value="ispE"/>
    <property type="match status" value="1"/>
</dbReference>
<feature type="domain" description="GHMP kinase N-terminal" evidence="11">
    <location>
        <begin position="67"/>
        <end position="144"/>
    </location>
</feature>
<dbReference type="NCBIfam" id="NF011202">
    <property type="entry name" value="PRK14608.1"/>
    <property type="match status" value="1"/>
</dbReference>
<keyword evidence="8 10" id="KW-0414">Isoprene biosynthesis</keyword>
<feature type="binding site" evidence="10">
    <location>
        <begin position="95"/>
        <end position="105"/>
    </location>
    <ligand>
        <name>ATP</name>
        <dbReference type="ChEBI" id="CHEBI:30616"/>
    </ligand>
</feature>
<dbReference type="PANTHER" id="PTHR43527:SF2">
    <property type="entry name" value="4-DIPHOSPHOCYTIDYL-2-C-METHYL-D-ERYTHRITOL KINASE, CHLOROPLASTIC"/>
    <property type="match status" value="1"/>
</dbReference>
<comment type="function">
    <text evidence="10">Catalyzes the phosphorylation of the position 2 hydroxy group of 4-diphosphocytidyl-2C-methyl-D-erythritol.</text>
</comment>
<evidence type="ECO:0000313" key="14">
    <source>
        <dbReference type="Proteomes" id="UP000431269"/>
    </source>
</evidence>
<sequence>MSVRVFAPAKVNLTLQVARPRADGLHPLHSIVMFADVGDVVEATPADALSLTITGEFADGLEAGEGNLVLRAARALAVAANVTTGAALTLEKNLPIASGIGGGSSDAAATLRALNQLWSLNWSTAQLTLIARTLGADVPACLVGVPCVMSGTGEITAPITAPSFAAVLVNPLKPLPTPDVYRQFDAMGLGRALDEREPDLSISAIAAIGNDLTPAAEALAPEIREILATLRADARVRYAALSGSGATVFALCDDNAATEAIADALQQKRPGWWIAGTILGGA</sequence>
<dbReference type="Pfam" id="PF00288">
    <property type="entry name" value="GHMP_kinases_N"/>
    <property type="match status" value="1"/>
</dbReference>
<dbReference type="InterPro" id="IPR036554">
    <property type="entry name" value="GHMP_kinase_C_sf"/>
</dbReference>
<accession>A0A6I6MX86</accession>
<evidence type="ECO:0000256" key="2">
    <source>
        <dbReference type="ARBA" id="ARBA00012052"/>
    </source>
</evidence>
<keyword evidence="6 10" id="KW-0418">Kinase</keyword>
<evidence type="ECO:0000256" key="8">
    <source>
        <dbReference type="ARBA" id="ARBA00023229"/>
    </source>
</evidence>
<dbReference type="InterPro" id="IPR020568">
    <property type="entry name" value="Ribosomal_Su5_D2-typ_SF"/>
</dbReference>
<dbReference type="PANTHER" id="PTHR43527">
    <property type="entry name" value="4-DIPHOSPHOCYTIDYL-2-C-METHYL-D-ERYTHRITOL KINASE, CHLOROPLASTIC"/>
    <property type="match status" value="1"/>
</dbReference>
<dbReference type="Gene3D" id="3.30.70.890">
    <property type="entry name" value="GHMP kinase, C-terminal domain"/>
    <property type="match status" value="1"/>
</dbReference>
<organism evidence="13 14">
    <name type="scientific">Terricaulis silvestris</name>
    <dbReference type="NCBI Taxonomy" id="2686094"/>
    <lineage>
        <taxon>Bacteria</taxon>
        <taxon>Pseudomonadati</taxon>
        <taxon>Pseudomonadota</taxon>
        <taxon>Alphaproteobacteria</taxon>
        <taxon>Caulobacterales</taxon>
        <taxon>Caulobacteraceae</taxon>
        <taxon>Terricaulis</taxon>
    </lineage>
</organism>
<evidence type="ECO:0000256" key="9">
    <source>
        <dbReference type="ARBA" id="ARBA00032554"/>
    </source>
</evidence>
<keyword evidence="14" id="KW-1185">Reference proteome</keyword>
<evidence type="ECO:0000256" key="1">
    <source>
        <dbReference type="ARBA" id="ARBA00009684"/>
    </source>
</evidence>
<name>A0A6I6MX86_9CAUL</name>
<dbReference type="InterPro" id="IPR004424">
    <property type="entry name" value="IspE"/>
</dbReference>
<protein>
    <recommendedName>
        <fullName evidence="3 10">4-diphosphocytidyl-2-C-methyl-D-erythritol kinase</fullName>
        <shortName evidence="10">CMK</shortName>
        <ecNumber evidence="2 10">2.7.1.148</ecNumber>
    </recommendedName>
    <alternativeName>
        <fullName evidence="9 10">4-(cytidine-5'-diphospho)-2-C-methyl-D-erythritol kinase</fullName>
    </alternativeName>
</protein>
<dbReference type="AlphaFoldDB" id="A0A6I6MX86"/>
<dbReference type="InterPro" id="IPR014721">
    <property type="entry name" value="Ribsml_uS5_D2-typ_fold_subgr"/>
</dbReference>
<dbReference type="Gene3D" id="3.30.230.10">
    <property type="match status" value="1"/>
</dbReference>
<comment type="catalytic activity">
    <reaction evidence="10">
        <text>4-CDP-2-C-methyl-D-erythritol + ATP = 4-CDP-2-C-methyl-D-erythritol 2-phosphate + ADP + H(+)</text>
        <dbReference type="Rhea" id="RHEA:18437"/>
        <dbReference type="ChEBI" id="CHEBI:15378"/>
        <dbReference type="ChEBI" id="CHEBI:30616"/>
        <dbReference type="ChEBI" id="CHEBI:57823"/>
        <dbReference type="ChEBI" id="CHEBI:57919"/>
        <dbReference type="ChEBI" id="CHEBI:456216"/>
        <dbReference type="EC" id="2.7.1.148"/>
    </reaction>
</comment>
<keyword evidence="5 10" id="KW-0547">Nucleotide-binding</keyword>
<dbReference type="GO" id="GO:0019288">
    <property type="term" value="P:isopentenyl diphosphate biosynthetic process, methylerythritol 4-phosphate pathway"/>
    <property type="evidence" value="ECO:0007669"/>
    <property type="project" value="UniProtKB-UniRule"/>
</dbReference>
<evidence type="ECO:0000256" key="4">
    <source>
        <dbReference type="ARBA" id="ARBA00022679"/>
    </source>
</evidence>
<feature type="active site" evidence="10">
    <location>
        <position position="137"/>
    </location>
</feature>
<comment type="pathway">
    <text evidence="10">Isoprenoid biosynthesis; isopentenyl diphosphate biosynthesis via DXP pathway; isopentenyl diphosphate from 1-deoxy-D-xylulose 5-phosphate: step 3/6.</text>
</comment>
<evidence type="ECO:0000259" key="12">
    <source>
        <dbReference type="Pfam" id="PF08544"/>
    </source>
</evidence>
<keyword evidence="7 10" id="KW-0067">ATP-binding</keyword>
<evidence type="ECO:0000256" key="5">
    <source>
        <dbReference type="ARBA" id="ARBA00022741"/>
    </source>
</evidence>
<dbReference type="HAMAP" id="MF_00061">
    <property type="entry name" value="IspE"/>
    <property type="match status" value="1"/>
</dbReference>
<proteinExistence type="inferred from homology"/>
<evidence type="ECO:0000313" key="13">
    <source>
        <dbReference type="EMBL" id="QGZ95803.1"/>
    </source>
</evidence>
<dbReference type="Proteomes" id="UP000431269">
    <property type="component" value="Chromosome"/>
</dbReference>
<dbReference type="EMBL" id="CP047045">
    <property type="protein sequence ID" value="QGZ95803.1"/>
    <property type="molecule type" value="Genomic_DNA"/>
</dbReference>
<dbReference type="EC" id="2.7.1.148" evidence="2 10"/>
<evidence type="ECO:0000256" key="6">
    <source>
        <dbReference type="ARBA" id="ARBA00022777"/>
    </source>
</evidence>
<dbReference type="SUPFAM" id="SSF54211">
    <property type="entry name" value="Ribosomal protein S5 domain 2-like"/>
    <property type="match status" value="1"/>
</dbReference>
<feature type="domain" description="GHMP kinase C-terminal" evidence="12">
    <location>
        <begin position="208"/>
        <end position="268"/>
    </location>
</feature>
<evidence type="ECO:0000256" key="7">
    <source>
        <dbReference type="ARBA" id="ARBA00022840"/>
    </source>
</evidence>
<reference evidence="14" key="1">
    <citation type="submission" date="2019-12" db="EMBL/GenBank/DDBJ databases">
        <title>Complete genome of Terracaulis silvestris 0127_4.</title>
        <authorList>
            <person name="Vieira S."/>
            <person name="Riedel T."/>
            <person name="Sproer C."/>
            <person name="Pascual J."/>
            <person name="Boedeker C."/>
            <person name="Overmann J."/>
        </authorList>
    </citation>
    <scope>NUCLEOTIDE SEQUENCE [LARGE SCALE GENOMIC DNA]</scope>
    <source>
        <strain evidence="14">0127_4</strain>
    </source>
</reference>
<dbReference type="GO" id="GO:0050515">
    <property type="term" value="F:4-(cytidine 5'-diphospho)-2-C-methyl-D-erythritol kinase activity"/>
    <property type="evidence" value="ECO:0007669"/>
    <property type="project" value="UniProtKB-UniRule"/>
</dbReference>
<dbReference type="Pfam" id="PF08544">
    <property type="entry name" value="GHMP_kinases_C"/>
    <property type="match status" value="1"/>
</dbReference>
<gene>
    <name evidence="10 13" type="primary">ispE</name>
    <name evidence="13" type="ORF">DSM104635_02655</name>
</gene>
<dbReference type="SUPFAM" id="SSF55060">
    <property type="entry name" value="GHMP Kinase, C-terminal domain"/>
    <property type="match status" value="1"/>
</dbReference>
<comment type="similarity">
    <text evidence="1 10">Belongs to the GHMP kinase family. IspE subfamily.</text>
</comment>
<dbReference type="GO" id="GO:0016114">
    <property type="term" value="P:terpenoid biosynthetic process"/>
    <property type="evidence" value="ECO:0007669"/>
    <property type="project" value="UniProtKB-UniRule"/>
</dbReference>